<dbReference type="AlphaFoldDB" id="A0A0D2IRI9"/>
<dbReference type="EMBL" id="KN848068">
    <property type="protein sequence ID" value="KIX99636.1"/>
    <property type="molecule type" value="Genomic_DNA"/>
</dbReference>
<dbReference type="Proteomes" id="UP000053411">
    <property type="component" value="Unassembled WGS sequence"/>
</dbReference>
<evidence type="ECO:0000313" key="2">
    <source>
        <dbReference type="Proteomes" id="UP000053411"/>
    </source>
</evidence>
<dbReference type="VEuPathDB" id="FungiDB:Z520_04270"/>
<gene>
    <name evidence="1" type="ORF">Z520_04270</name>
</gene>
<organism evidence="1 2">
    <name type="scientific">Fonsecaea multimorphosa CBS 102226</name>
    <dbReference type="NCBI Taxonomy" id="1442371"/>
    <lineage>
        <taxon>Eukaryota</taxon>
        <taxon>Fungi</taxon>
        <taxon>Dikarya</taxon>
        <taxon>Ascomycota</taxon>
        <taxon>Pezizomycotina</taxon>
        <taxon>Eurotiomycetes</taxon>
        <taxon>Chaetothyriomycetidae</taxon>
        <taxon>Chaetothyriales</taxon>
        <taxon>Herpotrichiellaceae</taxon>
        <taxon>Fonsecaea</taxon>
    </lineage>
</organism>
<name>A0A0D2IRI9_9EURO</name>
<reference evidence="1 2" key="1">
    <citation type="submission" date="2015-01" db="EMBL/GenBank/DDBJ databases">
        <title>The Genome Sequence of Fonsecaea multimorphosa CBS 102226.</title>
        <authorList>
            <consortium name="The Broad Institute Genomics Platform"/>
            <person name="Cuomo C."/>
            <person name="de Hoog S."/>
            <person name="Gorbushina A."/>
            <person name="Stielow B."/>
            <person name="Teixiera M."/>
            <person name="Abouelleil A."/>
            <person name="Chapman S.B."/>
            <person name="Priest M."/>
            <person name="Young S.K."/>
            <person name="Wortman J."/>
            <person name="Nusbaum C."/>
            <person name="Birren B."/>
        </authorList>
    </citation>
    <scope>NUCLEOTIDE SEQUENCE [LARGE SCALE GENOMIC DNA]</scope>
    <source>
        <strain evidence="1 2">CBS 102226</strain>
    </source>
</reference>
<sequence>MSANAISAAFEAGIFEENASQNRGWTNLRPRIESMLEKADNRTTLFVGAAASSFKPTAYPTWGKFIELLYSSLIDVASAELENDRTEVRNELKQCIAGALQWGRPDRVPNYKVTEVIARRLGKDYLRLLSAFRTQQSDDGWLVNDAHRWVAKCLMDGSTAAAVTTNFDDCIERALENAQANIYRLTGNRHVDGPEIVERMQDTTKRLILVVSGPQSCQFAQALLPQLGKMVSLLFKLHGSCYEEESCIDTRLQRQQGLPSYAVDILDTLIKESVFFLVCYSGGDLNDNTDYLRMVHNKETARLVWLQKRFNEVEPGLEALSRVLQTADTADHGLCLLHGSMRGEQVEWDAEPPEFVNDVFSWSARLGSSWCKLVVLDLIELCNGASTQRLSLEKLGFSGSQRQDWNDVLEDELGEFLEQDQFVAARKCSNAAELLHSILADELDENQRALVCPQVNQQCSIIKVLHQSFNSNLDNQQSHAQSWVISSLYGLLLFCGKQQRAAGEALAFAQNFAYLVGDLQSSKLIEQLIHALKIKSRSKSGEQPTGQKREDSALTAFIPSLDNVNAKANLYGVPPSLFFRALLHRAMLFADRIAIPPQLLTNSKEFVGEVLFGGTDEAKTFYLSFLCPIVPETGDQDEARSLLSGYRRNTAGDFISEGFMESYVKKLEEYFHSTDNESRFIFYSRAGIADRYNQHVRGQDSVPEDFEQADEELLADVVDTIITVVKLFIQNNKGPIDRSKLYYLSGLFAKVLDDQEAVFKHLREDVDPEISFRLTSGRAKLLERPWIAGPLCHELFDVPYECNLPIHFTISSTSPNNAMFVEEREMASWRFMAELSADKSAFQINDDAVSLEPPATLSALLLGQASEQDLIEARDALSEVRAKLAADEPLDAASRGLVARELATFGKAAIDVESDPITELAVIPEQLRASLQNFLRHCVFLVRKGAALDRMYEEPVFSLPGALRLERA</sequence>
<evidence type="ECO:0000313" key="1">
    <source>
        <dbReference type="EMBL" id="KIX99636.1"/>
    </source>
</evidence>
<dbReference type="OrthoDB" id="4130938at2759"/>
<protein>
    <submittedName>
        <fullName evidence="1">Uncharacterized protein</fullName>
    </submittedName>
</protein>
<accession>A0A0D2IRI9</accession>
<keyword evidence="2" id="KW-1185">Reference proteome</keyword>
<proteinExistence type="predicted"/>
<dbReference type="Pfam" id="PF13289">
    <property type="entry name" value="SIR2_2"/>
    <property type="match status" value="1"/>
</dbReference>
<dbReference type="GeneID" id="27710016"/>
<dbReference type="RefSeq" id="XP_016633759.1">
    <property type="nucleotide sequence ID" value="XM_016774779.1"/>
</dbReference>